<gene>
    <name evidence="2" type="ORF">UFOVP255_20</name>
</gene>
<dbReference type="EMBL" id="LR796265">
    <property type="protein sequence ID" value="CAB4132486.1"/>
    <property type="molecule type" value="Genomic_DNA"/>
</dbReference>
<dbReference type="Pfam" id="PF16510">
    <property type="entry name" value="P22_portal"/>
    <property type="match status" value="1"/>
</dbReference>
<keyword evidence="1" id="KW-0175">Coiled coil</keyword>
<evidence type="ECO:0000313" key="2">
    <source>
        <dbReference type="EMBL" id="CAB4132486.1"/>
    </source>
</evidence>
<protein>
    <recommendedName>
        <fullName evidence="3">Phage P22-like portal protein</fullName>
    </recommendedName>
</protein>
<accession>A0A6J5LH50</accession>
<proteinExistence type="predicted"/>
<evidence type="ECO:0008006" key="3">
    <source>
        <dbReference type="Google" id="ProtNLM"/>
    </source>
</evidence>
<sequence>MEQARWNQSNIDTLFYAGEQRFVNQYFNFAPQANWQNFHFNICQQPINMVTGYQRQHRKSIQYLPSENADPQTTDQYTKVVMHANHNRQILEKFSTACEQAAISGMVMIQPYLDYTDDPVNGTLDLKVWEYNSFLVDPYFRCPDMSDGNFVWTQQYISKTEAETLFPEQMARIVPMMGAPQRYSRFYFLPENYNMARNDLLVMNYVWYKWRRKKKMIYNRQTQETFDFGDTAEAMQELIQTVGSTFEVIEIEVPTWKMAVTINDQLMFQGLNPLGFDECPFIPVYWNYDPHLAYYDLRVRSLTRTMRDAQYLTNRRIILNHDISESSINSGWKYREDGIANPENLRYAGQGKDIIIKDTYGQTPMDDVIQKIQPNAVPASDIQLAEQMIGMIFQTSGVQLENFGLGEQMDKAQSGLAIALKQGAGLMVLQKYFDQWDVALKLLGALELKIVQNNWSPAKIARMIGETPTPYFFSKMFAKCKTVVEEGLDTPTQRQLEFKQMLDLNELLGGGIPPHLLLKNATVQGKKELMEALGQQQEHAAEMEQQKQLLEQAVLDAKLKESYSKSAGNIATARERHSRSESNVGLYEERMSEISKNHSSALKDKAEALEKILELVARYGEIEAGLRSQDLKSLELDQFIEENQEKSDARQTSLSNRFSADIVDQVQPNQQGLLARGLK</sequence>
<feature type="coiled-coil region" evidence="1">
    <location>
        <begin position="526"/>
        <end position="560"/>
    </location>
</feature>
<reference evidence="2" key="1">
    <citation type="submission" date="2020-04" db="EMBL/GenBank/DDBJ databases">
        <authorList>
            <person name="Chiriac C."/>
            <person name="Salcher M."/>
            <person name="Ghai R."/>
            <person name="Kavagutti S V."/>
        </authorList>
    </citation>
    <scope>NUCLEOTIDE SEQUENCE</scope>
</reference>
<name>A0A6J5LH50_9CAUD</name>
<dbReference type="InterPro" id="IPR032427">
    <property type="entry name" value="P22_portal"/>
</dbReference>
<evidence type="ECO:0000256" key="1">
    <source>
        <dbReference type="SAM" id="Coils"/>
    </source>
</evidence>
<organism evidence="2">
    <name type="scientific">uncultured Caudovirales phage</name>
    <dbReference type="NCBI Taxonomy" id="2100421"/>
    <lineage>
        <taxon>Viruses</taxon>
        <taxon>Duplodnaviria</taxon>
        <taxon>Heunggongvirae</taxon>
        <taxon>Uroviricota</taxon>
        <taxon>Caudoviricetes</taxon>
        <taxon>Peduoviridae</taxon>
        <taxon>Maltschvirus</taxon>
        <taxon>Maltschvirus maltsch</taxon>
    </lineage>
</organism>